<reference evidence="2 3" key="1">
    <citation type="journal article" date="2014" name="Curr. Biol.">
        <title>The genome of the clonal raider ant Cerapachys biroi.</title>
        <authorList>
            <person name="Oxley P.R."/>
            <person name="Ji L."/>
            <person name="Fetter-Pruneda I."/>
            <person name="McKenzie S.K."/>
            <person name="Li C."/>
            <person name="Hu H."/>
            <person name="Zhang G."/>
            <person name="Kronauer D.J."/>
        </authorList>
    </citation>
    <scope>NUCLEOTIDE SEQUENCE [LARGE SCALE GENOMIC DNA]</scope>
</reference>
<proteinExistence type="predicted"/>
<dbReference type="OrthoDB" id="8063677at2759"/>
<dbReference type="OMA" id="LFISAWE"/>
<name>A0A026VSR3_OOCBI</name>
<dbReference type="EMBL" id="KK108208">
    <property type="protein sequence ID" value="EZA46813.1"/>
    <property type="molecule type" value="Genomic_DNA"/>
</dbReference>
<feature type="region of interest" description="Disordered" evidence="1">
    <location>
        <begin position="139"/>
        <end position="161"/>
    </location>
</feature>
<dbReference type="AlphaFoldDB" id="A0A026VSR3"/>
<evidence type="ECO:0000313" key="2">
    <source>
        <dbReference type="EMBL" id="EZA46813.1"/>
    </source>
</evidence>
<evidence type="ECO:0008006" key="4">
    <source>
        <dbReference type="Google" id="ProtNLM"/>
    </source>
</evidence>
<dbReference type="STRING" id="2015173.A0A026VSR3"/>
<sequence length="217" mass="24844">MFLISSSMEYAQLESLLTSTTAKDMWDKLSQIHEQKSVTNKLLLTQKFIEYRMGANDSVVSHVAKVQNLARQLADVGENLSEVTVMAKILGSLTSKFSIFQTKWDSVDPERQNLASLQERLIKKEAKLNAESDAEGVFYTGKSRNSKKDKDQPHKSDKIDKNQGQWKKIYSVISAKRRDILRVNVGRNQRIIVQTSRQKVIRIFRPRAGERFVQNAL</sequence>
<organism evidence="2 3">
    <name type="scientific">Ooceraea biroi</name>
    <name type="common">Clonal raider ant</name>
    <name type="synonym">Cerapachys biroi</name>
    <dbReference type="NCBI Taxonomy" id="2015173"/>
    <lineage>
        <taxon>Eukaryota</taxon>
        <taxon>Metazoa</taxon>
        <taxon>Ecdysozoa</taxon>
        <taxon>Arthropoda</taxon>
        <taxon>Hexapoda</taxon>
        <taxon>Insecta</taxon>
        <taxon>Pterygota</taxon>
        <taxon>Neoptera</taxon>
        <taxon>Endopterygota</taxon>
        <taxon>Hymenoptera</taxon>
        <taxon>Apocrita</taxon>
        <taxon>Aculeata</taxon>
        <taxon>Formicoidea</taxon>
        <taxon>Formicidae</taxon>
        <taxon>Dorylinae</taxon>
        <taxon>Ooceraea</taxon>
    </lineage>
</organism>
<protein>
    <recommendedName>
        <fullName evidence="4">Copia protein</fullName>
    </recommendedName>
</protein>
<evidence type="ECO:0000313" key="3">
    <source>
        <dbReference type="Proteomes" id="UP000053097"/>
    </source>
</evidence>
<accession>A0A026VSR3</accession>
<dbReference type="Pfam" id="PF14223">
    <property type="entry name" value="Retrotran_gag_2"/>
    <property type="match status" value="1"/>
</dbReference>
<feature type="compositionally biased region" description="Basic and acidic residues" evidence="1">
    <location>
        <begin position="146"/>
        <end position="161"/>
    </location>
</feature>
<gene>
    <name evidence="2" type="ORF">X777_01500</name>
</gene>
<keyword evidence="3" id="KW-1185">Reference proteome</keyword>
<evidence type="ECO:0000256" key="1">
    <source>
        <dbReference type="SAM" id="MobiDB-lite"/>
    </source>
</evidence>
<dbReference type="Proteomes" id="UP000053097">
    <property type="component" value="Unassembled WGS sequence"/>
</dbReference>